<dbReference type="EMBL" id="CVRI01000036">
    <property type="protein sequence ID" value="CRK93131.1"/>
    <property type="molecule type" value="Genomic_DNA"/>
</dbReference>
<organism evidence="1 2">
    <name type="scientific">Clunio marinus</name>
    <dbReference type="NCBI Taxonomy" id="568069"/>
    <lineage>
        <taxon>Eukaryota</taxon>
        <taxon>Metazoa</taxon>
        <taxon>Ecdysozoa</taxon>
        <taxon>Arthropoda</taxon>
        <taxon>Hexapoda</taxon>
        <taxon>Insecta</taxon>
        <taxon>Pterygota</taxon>
        <taxon>Neoptera</taxon>
        <taxon>Endopterygota</taxon>
        <taxon>Diptera</taxon>
        <taxon>Nematocera</taxon>
        <taxon>Chironomoidea</taxon>
        <taxon>Chironomidae</taxon>
        <taxon>Clunio</taxon>
    </lineage>
</organism>
<evidence type="ECO:0000313" key="2">
    <source>
        <dbReference type="Proteomes" id="UP000183832"/>
    </source>
</evidence>
<dbReference type="AlphaFoldDB" id="A0A1J1HYU6"/>
<keyword evidence="2" id="KW-1185">Reference proteome</keyword>
<name>A0A1J1HYU6_9DIPT</name>
<accession>A0A1J1HYU6</accession>
<proteinExistence type="predicted"/>
<evidence type="ECO:0000313" key="1">
    <source>
        <dbReference type="EMBL" id="CRK93131.1"/>
    </source>
</evidence>
<reference evidence="1 2" key="1">
    <citation type="submission" date="2015-04" db="EMBL/GenBank/DDBJ databases">
        <authorList>
            <person name="Syromyatnikov M.Y."/>
            <person name="Popov V.N."/>
        </authorList>
    </citation>
    <scope>NUCLEOTIDE SEQUENCE [LARGE SCALE GENOMIC DNA]</scope>
</reference>
<sequence>MCRTLDILIVSINRCLSKKESMQIKKKKLLFHLIFLLKSRQLRLTYKHSTQNPCMLHQRE</sequence>
<protein>
    <submittedName>
        <fullName evidence="1">CLUMA_CG006660, isoform A</fullName>
    </submittedName>
</protein>
<gene>
    <name evidence="1" type="ORF">CLUMA_CG006660</name>
</gene>
<dbReference type="Proteomes" id="UP000183832">
    <property type="component" value="Unassembled WGS sequence"/>
</dbReference>